<dbReference type="InterPro" id="IPR037066">
    <property type="entry name" value="Plug_dom_sf"/>
</dbReference>
<feature type="chain" id="PRO_5032378150" evidence="5">
    <location>
        <begin position="29"/>
        <end position="1079"/>
    </location>
</feature>
<dbReference type="InterPro" id="IPR000531">
    <property type="entry name" value="Beta-barrel_TonB"/>
</dbReference>
<dbReference type="RefSeq" id="WP_183933023.1">
    <property type="nucleotide sequence ID" value="NZ_JACICF010000001.1"/>
</dbReference>
<dbReference type="PANTHER" id="PTHR47234:SF2">
    <property type="entry name" value="TONB-DEPENDENT RECEPTOR"/>
    <property type="match status" value="1"/>
</dbReference>
<accession>A0A839YTU8</accession>
<dbReference type="PANTHER" id="PTHR47234">
    <property type="match status" value="1"/>
</dbReference>
<keyword evidence="3" id="KW-0998">Cell outer membrane</keyword>
<dbReference type="GO" id="GO:0009279">
    <property type="term" value="C:cell outer membrane"/>
    <property type="evidence" value="ECO:0007669"/>
    <property type="project" value="UniProtKB-SubCell"/>
</dbReference>
<feature type="domain" description="TonB-dependent receptor-like beta-barrel" evidence="6">
    <location>
        <begin position="490"/>
        <end position="1035"/>
    </location>
</feature>
<evidence type="ECO:0000256" key="2">
    <source>
        <dbReference type="ARBA" id="ARBA00023136"/>
    </source>
</evidence>
<comment type="subcellular location">
    <subcellularLocation>
        <location evidence="1 4">Cell outer membrane</location>
    </subcellularLocation>
</comment>
<feature type="signal peptide" evidence="5">
    <location>
        <begin position="1"/>
        <end position="28"/>
    </location>
</feature>
<feature type="domain" description="TonB-dependent receptor plug" evidence="7">
    <location>
        <begin position="94"/>
        <end position="213"/>
    </location>
</feature>
<evidence type="ECO:0000256" key="4">
    <source>
        <dbReference type="RuleBase" id="RU003357"/>
    </source>
</evidence>
<dbReference type="Proteomes" id="UP000578569">
    <property type="component" value="Unassembled WGS sequence"/>
</dbReference>
<protein>
    <submittedName>
        <fullName evidence="8">Iron complex outermembrane receptor protein</fullName>
    </submittedName>
</protein>
<evidence type="ECO:0000256" key="1">
    <source>
        <dbReference type="ARBA" id="ARBA00004442"/>
    </source>
</evidence>
<gene>
    <name evidence="8" type="ORF">FHS50_000714</name>
</gene>
<dbReference type="InterPro" id="IPR012910">
    <property type="entry name" value="Plug_dom"/>
</dbReference>
<name>A0A839YTU8_9SPHN</name>
<keyword evidence="5" id="KW-0732">Signal</keyword>
<dbReference type="InterPro" id="IPR036942">
    <property type="entry name" value="Beta-barrel_TonB_sf"/>
</dbReference>
<evidence type="ECO:0000259" key="6">
    <source>
        <dbReference type="Pfam" id="PF00593"/>
    </source>
</evidence>
<dbReference type="AlphaFoldDB" id="A0A839YTU8"/>
<evidence type="ECO:0000259" key="7">
    <source>
        <dbReference type="Pfam" id="PF07715"/>
    </source>
</evidence>
<sequence length="1079" mass="118245">MRRTHVKALAGSSLAAVSLALFTTPAFAQDTTEDCAVYTDEQEKQACLERVDEEEPLAQQGEAATIEEDLVPAQAVSEDAIVITGSRIRRDNFTSPDPIQIVSPEVSMQEGDVETAEILQQSPLAAGSTQITSALSTNFVTDGGPGAQTLSLRGLGANRTLVLVNGRRAGPAGTRGAVSAFDLNVIPSAAIGSVEILKTGASSIYGSDAIAGVVNLITNKEFDGLDLRAFTSLTDEGGGDTYNVSALYGKTFDRGHFQVGGDYFKRTELERGDRDFFRCGEDYLFRPDGVTRADQLDPRTGLPTCGNTFGPVIRVFDYPWFFGQPSVFQDPRSADIQYNDPGDRFDEFLPEIQGGGLPRGFYEVNYGGIPTSNQDEITQYYSEGLINDKSVNTYDVSRIPRTERYTLYADAAYELTDNIEIFVEGLYNRRENVAQQERQLFFNQFSRDASTSVFVVCVLFGVDCDPAGGGDPVNSIGGDYRLLPVIPFVYDSSTTVDYYRGVVGLRGDFAGSGGWLENAYYEGYYQYSRSDGDYARDIIWQDAIDLVQWRQEACNGRTTSYRGAPCVDIDFSDPRVLNGNFTPEEEAFLFGSTVGNTIYRQDTFEAIFGNQILQLPAGPLSAAVGFQWRRDEITDTPSQEVQDGQSFASTSAGVTAGFTRSTELFGEIDIPLIYNTPGIQSLTFNAAGRLTNNYAERQDGVTDSDKGNWTYKLGANWEVNDWLRFRATYGTSYRAPALFEQFLASQTGFSFVADPCVDWGQELANGNISQQLADRCAADNVSPNFQGASSSAEISSEGGIGVLESETSDAFTVSAIFTPQAWFWDGFRMSLAVDYVDIAVKGQIAQIGPNNIISQCYFAEPNQFPTPECSLFTREPDGLNPGFAGGIDFVRDPYLNINKQANESIDFTGRFSQDLGDMGRLSMLAQMTWQLDDEFTLFDGFTTSTNGESGDPKWVGDFNLTWNKDKVTILYGLDVIGGTSDLQDLLDARGTICPESVALGGPVCPVYELDEQFYHSLSGTVDINDRFQFTLGMSNIFNNKPPKVSTAFSPIASFGQTALLGSYYDILGRRVFANVRARF</sequence>
<dbReference type="Gene3D" id="2.170.130.10">
    <property type="entry name" value="TonB-dependent receptor, plug domain"/>
    <property type="match status" value="1"/>
</dbReference>
<evidence type="ECO:0000256" key="3">
    <source>
        <dbReference type="ARBA" id="ARBA00023237"/>
    </source>
</evidence>
<dbReference type="Pfam" id="PF07715">
    <property type="entry name" value="Plug"/>
    <property type="match status" value="1"/>
</dbReference>
<reference evidence="8 9" key="1">
    <citation type="submission" date="2020-08" db="EMBL/GenBank/DDBJ databases">
        <title>Genomic Encyclopedia of Type Strains, Phase IV (KMG-IV): sequencing the most valuable type-strain genomes for metagenomic binning, comparative biology and taxonomic classification.</title>
        <authorList>
            <person name="Goeker M."/>
        </authorList>
    </citation>
    <scope>NUCLEOTIDE SEQUENCE [LARGE SCALE GENOMIC DNA]</scope>
    <source>
        <strain evidence="8 9">DSM 24194</strain>
    </source>
</reference>
<evidence type="ECO:0000313" key="8">
    <source>
        <dbReference type="EMBL" id="MBB3763691.1"/>
    </source>
</evidence>
<comment type="similarity">
    <text evidence="4">Belongs to the TonB-dependent receptor family.</text>
</comment>
<evidence type="ECO:0000313" key="9">
    <source>
        <dbReference type="Proteomes" id="UP000578569"/>
    </source>
</evidence>
<dbReference type="EMBL" id="JACICF010000001">
    <property type="protein sequence ID" value="MBB3763691.1"/>
    <property type="molecule type" value="Genomic_DNA"/>
</dbReference>
<evidence type="ECO:0000256" key="5">
    <source>
        <dbReference type="SAM" id="SignalP"/>
    </source>
</evidence>
<organism evidence="8 9">
    <name type="scientific">Sphingomicrobium lutaoense</name>
    <dbReference type="NCBI Taxonomy" id="515949"/>
    <lineage>
        <taxon>Bacteria</taxon>
        <taxon>Pseudomonadati</taxon>
        <taxon>Pseudomonadota</taxon>
        <taxon>Alphaproteobacteria</taxon>
        <taxon>Sphingomonadales</taxon>
        <taxon>Sphingomonadaceae</taxon>
        <taxon>Sphingomicrobium</taxon>
    </lineage>
</organism>
<keyword evidence="8" id="KW-0675">Receptor</keyword>
<keyword evidence="9" id="KW-1185">Reference proteome</keyword>
<dbReference type="Pfam" id="PF00593">
    <property type="entry name" value="TonB_dep_Rec_b-barrel"/>
    <property type="match status" value="1"/>
</dbReference>
<keyword evidence="2 4" id="KW-0472">Membrane</keyword>
<keyword evidence="4" id="KW-0798">TonB box</keyword>
<comment type="caution">
    <text evidence="8">The sequence shown here is derived from an EMBL/GenBank/DDBJ whole genome shotgun (WGS) entry which is preliminary data.</text>
</comment>
<dbReference type="Gene3D" id="2.40.170.20">
    <property type="entry name" value="TonB-dependent receptor, beta-barrel domain"/>
    <property type="match status" value="1"/>
</dbReference>
<proteinExistence type="inferred from homology"/>
<dbReference type="SUPFAM" id="SSF56935">
    <property type="entry name" value="Porins"/>
    <property type="match status" value="1"/>
</dbReference>